<gene>
    <name evidence="1" type="primary">12</name>
    <name evidence="1" type="ORF">PBI_CURIOSIUM_12</name>
</gene>
<reference evidence="1 2" key="1">
    <citation type="submission" date="2019-07" db="EMBL/GenBank/DDBJ databases">
        <authorList>
            <person name="Divens A.M."/>
            <person name="Garlena R.A."/>
            <person name="Russell D.A."/>
            <person name="Pope W.H."/>
            <person name="Jacobs-Sera D."/>
            <person name="Hatfull G.F."/>
        </authorList>
    </citation>
    <scope>NUCLEOTIDE SEQUENCE [LARGE SCALE GENOMIC DNA]</scope>
</reference>
<dbReference type="InterPro" id="IPR007040">
    <property type="entry name" value="Ribosome_modulation_factor"/>
</dbReference>
<dbReference type="GeneID" id="60324465"/>
<keyword evidence="2" id="KW-1185">Reference proteome</keyword>
<dbReference type="Proteomes" id="UP000326870">
    <property type="component" value="Segment"/>
</dbReference>
<evidence type="ECO:0000313" key="2">
    <source>
        <dbReference type="Proteomes" id="UP000326870"/>
    </source>
</evidence>
<dbReference type="Pfam" id="PF04957">
    <property type="entry name" value="RMF"/>
    <property type="match status" value="1"/>
</dbReference>
<proteinExistence type="predicted"/>
<dbReference type="EMBL" id="MN234226">
    <property type="protein sequence ID" value="QFG14057.1"/>
    <property type="molecule type" value="Genomic_DNA"/>
</dbReference>
<organism evidence="1 2">
    <name type="scientific">Mycobacterium phage Curiosium</name>
    <dbReference type="NCBI Taxonomy" id="2599859"/>
    <lineage>
        <taxon>Viruses</taxon>
        <taxon>Duplodnaviria</taxon>
        <taxon>Heunggongvirae</taxon>
        <taxon>Uroviricota</taxon>
        <taxon>Caudoviricetes</taxon>
        <taxon>Weiservirinae</taxon>
        <taxon>Anayavirus</taxon>
        <taxon>Anayavirus curiosium</taxon>
    </lineage>
</organism>
<accession>A0A5J6TVX0</accession>
<evidence type="ECO:0000313" key="1">
    <source>
        <dbReference type="EMBL" id="QFG14057.1"/>
    </source>
</evidence>
<dbReference type="KEGG" id="vg:60324465"/>
<dbReference type="RefSeq" id="YP_009953000.1">
    <property type="nucleotide sequence ID" value="NC_051618.1"/>
</dbReference>
<name>A0A5J6TVX0_9CAUD</name>
<protein>
    <submittedName>
        <fullName evidence="1">Uncharacterized protein</fullName>
    </submittedName>
</protein>
<sequence length="61" mass="6930">MNRDDLIAAWRAGRAASVGDPNPYAGNGALARLWRRGYRRMLLDKLNRSPAALAYERSRRD</sequence>